<dbReference type="HOGENOM" id="CLU_019791_0_0_1"/>
<dbReference type="InterPro" id="IPR053056">
    <property type="entry name" value="Lipid_Metab_Assoc_Protein"/>
</dbReference>
<dbReference type="OrthoDB" id="2152680at2759"/>
<evidence type="ECO:0000259" key="2">
    <source>
        <dbReference type="Pfam" id="PF14831"/>
    </source>
</evidence>
<organism evidence="3 4">
    <name type="scientific">Sclerotinia borealis (strain F-4128)</name>
    <dbReference type="NCBI Taxonomy" id="1432307"/>
    <lineage>
        <taxon>Eukaryota</taxon>
        <taxon>Fungi</taxon>
        <taxon>Dikarya</taxon>
        <taxon>Ascomycota</taxon>
        <taxon>Pezizomycotina</taxon>
        <taxon>Leotiomycetes</taxon>
        <taxon>Helotiales</taxon>
        <taxon>Sclerotiniaceae</taxon>
        <taxon>Sclerotinia</taxon>
    </lineage>
</organism>
<evidence type="ECO:0000313" key="3">
    <source>
        <dbReference type="EMBL" id="ESZ92999.1"/>
    </source>
</evidence>
<dbReference type="GO" id="GO:0005811">
    <property type="term" value="C:lipid droplet"/>
    <property type="evidence" value="ECO:0007669"/>
    <property type="project" value="TreeGrafter"/>
</dbReference>
<proteinExistence type="predicted"/>
<protein>
    <recommendedName>
        <fullName evidence="2">DUF4484 domain-containing protein</fullName>
    </recommendedName>
</protein>
<feature type="region of interest" description="Disordered" evidence="1">
    <location>
        <begin position="166"/>
        <end position="194"/>
    </location>
</feature>
<dbReference type="Pfam" id="PF09804">
    <property type="entry name" value="DENND11"/>
    <property type="match status" value="1"/>
</dbReference>
<sequence length="629" mass="69583">MAAQRRGEDPLNIDLSSTNADLPPLAALFMIYFDIKAGYTIGWKRSLSGIELDGVVEYRSLPSGLHTVEEDLIYFTHDNYAGLSAFVNAPADEESRNARMIAVGIMVPLSYGRLGRSWKHAESLKDIASELILDESKTERLEEYWENHKGEDLEIHKETDSLLDSPLSARFKTRNTPPKSKGHNRNRSASDGTALIPPGHTLSAYHPAWSLPRLLETFGPMIFPIHRAALLRKRILISAHAPVHETCDFVYDISILSNIPLAVSDLLEPTAPPQRLRPLFSIGVHDIPLLEDDLKASKRRATSEDTIPNDGRDEPGCGWIACTTDSILGTKTRLYDVLITMPLPRSSTSTAKVWPKIESSADGIKIKATQRDLRRYKALRWGLSRSPHPASPDISTCRRASSSSYLEQFPSPIDLSSSTSTLPPRDDPMLDIPDTDSVIEPVSWSALAYSGFIWWASAGEQRLHSQEEWEADSALLSSPHTPNPFPIPLLFNSNGFPTAETETGIIAYFHRLTSQILTTLSDIIDASDSDDEREDDQIHNHNHSLSHNSSSSLLNRGSASNGGGGDAANEEAEEGMSCIYISSSDMERMGLDVWSASDYVFVEEVVREYFGRKAKIEGRGVDVCGVRIC</sequence>
<dbReference type="AlphaFoldDB" id="W9CDX2"/>
<keyword evidence="4" id="KW-1185">Reference proteome</keyword>
<feature type="domain" description="DUF4484" evidence="2">
    <location>
        <begin position="439"/>
        <end position="629"/>
    </location>
</feature>
<evidence type="ECO:0000256" key="1">
    <source>
        <dbReference type="SAM" id="MobiDB-lite"/>
    </source>
</evidence>
<gene>
    <name evidence="3" type="ORF">SBOR_6620</name>
</gene>
<dbReference type="InterPro" id="IPR028115">
    <property type="entry name" value="DUF4484"/>
</dbReference>
<feature type="compositionally biased region" description="Low complexity" evidence="1">
    <location>
        <begin position="543"/>
        <end position="559"/>
    </location>
</feature>
<dbReference type="InterPro" id="IPR018626">
    <property type="entry name" value="LCHN/Anr2"/>
</dbReference>
<feature type="region of interest" description="Disordered" evidence="1">
    <location>
        <begin position="528"/>
        <end position="570"/>
    </location>
</feature>
<dbReference type="STRING" id="1432307.W9CDX2"/>
<dbReference type="PANTHER" id="PTHR28153">
    <property type="entry name" value="PROTEIN, PUTATIVE-RELATED"/>
    <property type="match status" value="1"/>
</dbReference>
<evidence type="ECO:0000313" key="4">
    <source>
        <dbReference type="Proteomes" id="UP000019487"/>
    </source>
</evidence>
<reference evidence="3 4" key="1">
    <citation type="journal article" date="2014" name="Genome Announc.">
        <title>Draft genome sequence of Sclerotinia borealis, a psychrophilic plant pathogenic fungus.</title>
        <authorList>
            <person name="Mardanov A.V."/>
            <person name="Beletsky A.V."/>
            <person name="Kadnikov V.V."/>
            <person name="Ignatov A.N."/>
            <person name="Ravin N.V."/>
        </authorList>
    </citation>
    <scope>NUCLEOTIDE SEQUENCE [LARGE SCALE GENOMIC DNA]</scope>
    <source>
        <strain evidence="4">F-4157</strain>
    </source>
</reference>
<dbReference type="Pfam" id="PF14831">
    <property type="entry name" value="DUF4484"/>
    <property type="match status" value="1"/>
</dbReference>
<dbReference type="EMBL" id="AYSA01000347">
    <property type="protein sequence ID" value="ESZ92999.1"/>
    <property type="molecule type" value="Genomic_DNA"/>
</dbReference>
<dbReference type="Proteomes" id="UP000019487">
    <property type="component" value="Unassembled WGS sequence"/>
</dbReference>
<accession>W9CDX2</accession>
<name>W9CDX2_SCLBF</name>
<dbReference type="PANTHER" id="PTHR28153:SF1">
    <property type="entry name" value="DUF4484 DOMAIN-CONTAINING PROTEIN"/>
    <property type="match status" value="1"/>
</dbReference>
<comment type="caution">
    <text evidence="3">The sequence shown here is derived from an EMBL/GenBank/DDBJ whole genome shotgun (WGS) entry which is preliminary data.</text>
</comment>